<evidence type="ECO:0000313" key="14">
    <source>
        <dbReference type="EMBL" id="EJW99219.1"/>
    </source>
</evidence>
<evidence type="ECO:0000256" key="4">
    <source>
        <dbReference type="ARBA" id="ARBA00022555"/>
    </source>
</evidence>
<gene>
    <name evidence="14" type="ORF">EVA_12674</name>
</gene>
<dbReference type="PROSITE" id="PS50860">
    <property type="entry name" value="AA_TRNA_LIGASE_II_ALA"/>
    <property type="match status" value="1"/>
</dbReference>
<evidence type="ECO:0000256" key="7">
    <source>
        <dbReference type="ARBA" id="ARBA00022741"/>
    </source>
</evidence>
<evidence type="ECO:0000256" key="9">
    <source>
        <dbReference type="ARBA" id="ARBA00022840"/>
    </source>
</evidence>
<dbReference type="SMART" id="SM00863">
    <property type="entry name" value="tRNA_SAD"/>
    <property type="match status" value="1"/>
</dbReference>
<evidence type="ECO:0000256" key="6">
    <source>
        <dbReference type="ARBA" id="ARBA00022723"/>
    </source>
</evidence>
<dbReference type="AlphaFoldDB" id="J9GI94"/>
<evidence type="ECO:0000256" key="1">
    <source>
        <dbReference type="ARBA" id="ARBA00001947"/>
    </source>
</evidence>
<keyword evidence="5 14" id="KW-0436">Ligase</keyword>
<evidence type="ECO:0000256" key="10">
    <source>
        <dbReference type="ARBA" id="ARBA00022884"/>
    </source>
</evidence>
<dbReference type="GO" id="GO:0005829">
    <property type="term" value="C:cytosol"/>
    <property type="evidence" value="ECO:0007669"/>
    <property type="project" value="TreeGrafter"/>
</dbReference>
<keyword evidence="9" id="KW-0067">ATP-binding</keyword>
<keyword evidence="12" id="KW-0030">Aminoacyl-tRNA synthetase</keyword>
<sequence>TKEEIEAVEALVNEEIAKNSPVVTEVMNVEEAKKTGAMALFGEKYEEDVRVVTMGDFSKELCGGTHVRNTGLITTFKIVSESGVAAGVRRIEALTGDGVFAYYKAQEQKLAEAAKLLKATPENLSEKISHLLAETKALHSEIESLKSKAAQEAVWSDGAWKFLGACEPEEILNKGWFTNASSRAMMVHSRWLLPTKPQEGLVGRRGMSLVINQLKTYAETTHLEVMVVNSDGTPAPGAEIRFEVLNYAGFGEIACVHADAEGKKTLETGFGTVQVTAYQDGAYAEMIVDTANQKSCMLKL</sequence>
<dbReference type="GO" id="GO:0046872">
    <property type="term" value="F:metal ion binding"/>
    <property type="evidence" value="ECO:0007669"/>
    <property type="project" value="UniProtKB-KW"/>
</dbReference>
<keyword evidence="4" id="KW-0820">tRNA-binding</keyword>
<dbReference type="GO" id="GO:0000049">
    <property type="term" value="F:tRNA binding"/>
    <property type="evidence" value="ECO:0007669"/>
    <property type="project" value="UniProtKB-KW"/>
</dbReference>
<evidence type="ECO:0000256" key="12">
    <source>
        <dbReference type="ARBA" id="ARBA00023146"/>
    </source>
</evidence>
<dbReference type="Gene3D" id="3.30.54.20">
    <property type="match status" value="1"/>
</dbReference>
<dbReference type="InterPro" id="IPR018165">
    <property type="entry name" value="Ala-tRNA-synth_IIc_core"/>
</dbReference>
<dbReference type="PANTHER" id="PTHR11777">
    <property type="entry name" value="ALANYL-TRNA SYNTHETASE"/>
    <property type="match status" value="1"/>
</dbReference>
<dbReference type="GO" id="GO:0005524">
    <property type="term" value="F:ATP binding"/>
    <property type="evidence" value="ECO:0007669"/>
    <property type="project" value="UniProtKB-KW"/>
</dbReference>
<dbReference type="EC" id="6.1.1.7" evidence="3"/>
<keyword evidence="8" id="KW-0862">Zinc</keyword>
<dbReference type="GO" id="GO:0002161">
    <property type="term" value="F:aminoacyl-tRNA deacylase activity"/>
    <property type="evidence" value="ECO:0007669"/>
    <property type="project" value="TreeGrafter"/>
</dbReference>
<protein>
    <recommendedName>
        <fullName evidence="3">alanine--tRNA ligase</fullName>
        <ecNumber evidence="3">6.1.1.7</ecNumber>
    </recommendedName>
</protein>
<dbReference type="Gene3D" id="3.30.980.10">
    <property type="entry name" value="Threonyl-trna Synthetase, Chain A, domain 2"/>
    <property type="match status" value="1"/>
</dbReference>
<dbReference type="SUPFAM" id="SSF55186">
    <property type="entry name" value="ThrRS/AlaRS common domain"/>
    <property type="match status" value="1"/>
</dbReference>
<dbReference type="PANTHER" id="PTHR11777:SF9">
    <property type="entry name" value="ALANINE--TRNA LIGASE, CYTOPLASMIC"/>
    <property type="match status" value="1"/>
</dbReference>
<dbReference type="FunFam" id="3.30.980.10:FF:000004">
    <property type="entry name" value="Alanine--tRNA ligase, cytoplasmic"/>
    <property type="match status" value="1"/>
</dbReference>
<dbReference type="FunFam" id="3.30.54.20:FF:000001">
    <property type="entry name" value="Alanine--tRNA ligase"/>
    <property type="match status" value="1"/>
</dbReference>
<keyword evidence="11" id="KW-0648">Protein biosynthesis</keyword>
<dbReference type="EMBL" id="AMCI01003913">
    <property type="protein sequence ID" value="EJW99219.1"/>
    <property type="molecule type" value="Genomic_DNA"/>
</dbReference>
<dbReference type="InterPro" id="IPR012947">
    <property type="entry name" value="tRNA_SAD"/>
</dbReference>
<proteinExistence type="inferred from homology"/>
<feature type="non-terminal residue" evidence="14">
    <location>
        <position position="1"/>
    </location>
</feature>
<dbReference type="GO" id="GO:0004813">
    <property type="term" value="F:alanine-tRNA ligase activity"/>
    <property type="evidence" value="ECO:0007669"/>
    <property type="project" value="UniProtKB-EC"/>
</dbReference>
<feature type="non-terminal residue" evidence="14">
    <location>
        <position position="300"/>
    </location>
</feature>
<evidence type="ECO:0000256" key="2">
    <source>
        <dbReference type="ARBA" id="ARBA00008226"/>
    </source>
</evidence>
<dbReference type="Gene3D" id="2.60.40.1120">
    <property type="entry name" value="Carboxypeptidase-like, regulatory domain"/>
    <property type="match status" value="1"/>
</dbReference>
<reference evidence="14" key="1">
    <citation type="journal article" date="2012" name="PLoS ONE">
        <title>Gene sets for utilization of primary and secondary nutrition supplies in the distal gut of endangered iberian lynx.</title>
        <authorList>
            <person name="Alcaide M."/>
            <person name="Messina E."/>
            <person name="Richter M."/>
            <person name="Bargiela R."/>
            <person name="Peplies J."/>
            <person name="Huws S.A."/>
            <person name="Newbold C.J."/>
            <person name="Golyshin P.N."/>
            <person name="Simon M.A."/>
            <person name="Lopez G."/>
            <person name="Yakimov M.M."/>
            <person name="Ferrer M."/>
        </authorList>
    </citation>
    <scope>NUCLEOTIDE SEQUENCE</scope>
</reference>
<keyword evidence="10" id="KW-0694">RNA-binding</keyword>
<dbReference type="Gene3D" id="6.10.250.550">
    <property type="match status" value="1"/>
</dbReference>
<evidence type="ECO:0000256" key="3">
    <source>
        <dbReference type="ARBA" id="ARBA00013168"/>
    </source>
</evidence>
<comment type="caution">
    <text evidence="14">The sequence shown here is derived from an EMBL/GenBank/DDBJ whole genome shotgun (WGS) entry which is preliminary data.</text>
</comment>
<accession>J9GI94</accession>
<dbReference type="Pfam" id="PF07973">
    <property type="entry name" value="tRNA_SAD"/>
    <property type="match status" value="1"/>
</dbReference>
<keyword evidence="7" id="KW-0547">Nucleotide-binding</keyword>
<dbReference type="InterPro" id="IPR050058">
    <property type="entry name" value="Ala-tRNA_ligase"/>
</dbReference>
<comment type="cofactor">
    <cofactor evidence="1">
        <name>Zn(2+)</name>
        <dbReference type="ChEBI" id="CHEBI:29105"/>
    </cofactor>
</comment>
<dbReference type="GO" id="GO:0006419">
    <property type="term" value="P:alanyl-tRNA aminoacylation"/>
    <property type="evidence" value="ECO:0007669"/>
    <property type="project" value="InterPro"/>
</dbReference>
<evidence type="ECO:0000256" key="5">
    <source>
        <dbReference type="ARBA" id="ARBA00022598"/>
    </source>
</evidence>
<evidence type="ECO:0000256" key="11">
    <source>
        <dbReference type="ARBA" id="ARBA00022917"/>
    </source>
</evidence>
<feature type="domain" description="Alanyl-transfer RNA synthetases family profile" evidence="13">
    <location>
        <begin position="1"/>
        <end position="105"/>
    </location>
</feature>
<keyword evidence="6" id="KW-0479">Metal-binding</keyword>
<dbReference type="InterPro" id="IPR018163">
    <property type="entry name" value="Thr/Ala-tRNA-synth_IIc_edit"/>
</dbReference>
<organism evidence="14">
    <name type="scientific">gut metagenome</name>
    <dbReference type="NCBI Taxonomy" id="749906"/>
    <lineage>
        <taxon>unclassified sequences</taxon>
        <taxon>metagenomes</taxon>
        <taxon>organismal metagenomes</taxon>
    </lineage>
</organism>
<name>J9GI94_9ZZZZ</name>
<evidence type="ECO:0000256" key="8">
    <source>
        <dbReference type="ARBA" id="ARBA00022833"/>
    </source>
</evidence>
<comment type="similarity">
    <text evidence="2">Belongs to the class-II aminoacyl-tRNA synthetase family.</text>
</comment>
<evidence type="ECO:0000259" key="13">
    <source>
        <dbReference type="PROSITE" id="PS50860"/>
    </source>
</evidence>